<accession>A0A1C6TA47</accession>
<keyword evidence="2" id="KW-0472">Membrane</keyword>
<proteinExistence type="predicted"/>
<protein>
    <submittedName>
        <fullName evidence="3">Uncharacterized protein</fullName>
    </submittedName>
</protein>
<organism evidence="3 4">
    <name type="scientific">Micromonospora rhizosphaerae</name>
    <dbReference type="NCBI Taxonomy" id="568872"/>
    <lineage>
        <taxon>Bacteria</taxon>
        <taxon>Bacillati</taxon>
        <taxon>Actinomycetota</taxon>
        <taxon>Actinomycetes</taxon>
        <taxon>Micromonosporales</taxon>
        <taxon>Micromonosporaceae</taxon>
        <taxon>Micromonospora</taxon>
    </lineage>
</organism>
<feature type="transmembrane region" description="Helical" evidence="2">
    <location>
        <begin position="27"/>
        <end position="46"/>
    </location>
</feature>
<keyword evidence="2" id="KW-0812">Transmembrane</keyword>
<dbReference type="AlphaFoldDB" id="A0A1C6TA47"/>
<dbReference type="EMBL" id="FMHV01000002">
    <property type="protein sequence ID" value="SCL38631.1"/>
    <property type="molecule type" value="Genomic_DNA"/>
</dbReference>
<keyword evidence="4" id="KW-1185">Reference proteome</keyword>
<reference evidence="4" key="1">
    <citation type="submission" date="2016-06" db="EMBL/GenBank/DDBJ databases">
        <authorList>
            <person name="Varghese N."/>
            <person name="Submissions Spin"/>
        </authorList>
    </citation>
    <scope>NUCLEOTIDE SEQUENCE [LARGE SCALE GENOMIC DNA]</scope>
    <source>
        <strain evidence="4">DSM 45431</strain>
    </source>
</reference>
<keyword evidence="2" id="KW-1133">Transmembrane helix</keyword>
<gene>
    <name evidence="3" type="ORF">GA0070624_6281</name>
</gene>
<name>A0A1C6TA47_9ACTN</name>
<evidence type="ECO:0000313" key="4">
    <source>
        <dbReference type="Proteomes" id="UP000199413"/>
    </source>
</evidence>
<feature type="region of interest" description="Disordered" evidence="1">
    <location>
        <begin position="58"/>
        <end position="83"/>
    </location>
</feature>
<evidence type="ECO:0000313" key="3">
    <source>
        <dbReference type="EMBL" id="SCL38631.1"/>
    </source>
</evidence>
<dbReference type="Proteomes" id="UP000199413">
    <property type="component" value="Unassembled WGS sequence"/>
</dbReference>
<feature type="compositionally biased region" description="Pro residues" evidence="1">
    <location>
        <begin position="66"/>
        <end position="81"/>
    </location>
</feature>
<feature type="transmembrane region" description="Helical" evidence="2">
    <location>
        <begin position="233"/>
        <end position="253"/>
    </location>
</feature>
<evidence type="ECO:0000256" key="2">
    <source>
        <dbReference type="SAM" id="Phobius"/>
    </source>
</evidence>
<feature type="region of interest" description="Disordered" evidence="1">
    <location>
        <begin position="257"/>
        <end position="280"/>
    </location>
</feature>
<sequence>MASMDSPRTSTRGSLQSLRTVLAGRRLSLFAVPTAVPVFLFVLYVASFTSGCTPVPTEPGPIGSGAPPPPGVTGSPLPPGPSTDFHLLDQATAEFLTRDAHWQVPSALRADRTARIGLVIGSGSALTAKINSLLPSTGSISAGRVQVGPKVRVTLRADPADASVIPSEAVDASTGSDVQMLWTWLVHPLHPTKALLLTAHLELPLNNGHVIKQELPLTVRVARTLPYTVRQIFSSWATWSAVGGTVVSVAGWLHSRRRKGAKTGQHTTGKRAATGDEERP</sequence>
<evidence type="ECO:0000256" key="1">
    <source>
        <dbReference type="SAM" id="MobiDB-lite"/>
    </source>
</evidence>